<dbReference type="RefSeq" id="WP_220639977.1">
    <property type="nucleotide sequence ID" value="NZ_CP080429.1"/>
</dbReference>
<keyword evidence="2" id="KW-1185">Reference proteome</keyword>
<accession>A0ABX8V4E7</accession>
<name>A0ABX8V4E7_9FLAO</name>
<gene>
    <name evidence="1" type="ORF">K1I41_08705</name>
</gene>
<dbReference type="Pfam" id="PF13715">
    <property type="entry name" value="CarbopepD_reg_2"/>
    <property type="match status" value="1"/>
</dbReference>
<organism evidence="1 2">
    <name type="scientific">Flavobacterium litorale</name>
    <dbReference type="NCBI Taxonomy" id="2856519"/>
    <lineage>
        <taxon>Bacteria</taxon>
        <taxon>Pseudomonadati</taxon>
        <taxon>Bacteroidota</taxon>
        <taxon>Flavobacteriia</taxon>
        <taxon>Flavobacteriales</taxon>
        <taxon>Flavobacteriaceae</taxon>
        <taxon>Flavobacterium</taxon>
    </lineage>
</organism>
<proteinExistence type="predicted"/>
<dbReference type="Proteomes" id="UP000825381">
    <property type="component" value="Chromosome"/>
</dbReference>
<protein>
    <submittedName>
        <fullName evidence="1">Carboxypeptidase-like regulatory domain-containing protein</fullName>
    </submittedName>
</protein>
<dbReference type="InterPro" id="IPR008969">
    <property type="entry name" value="CarboxyPept-like_regulatory"/>
</dbReference>
<dbReference type="EMBL" id="CP080429">
    <property type="protein sequence ID" value="QYJ67632.1"/>
    <property type="molecule type" value="Genomic_DNA"/>
</dbReference>
<evidence type="ECO:0000313" key="2">
    <source>
        <dbReference type="Proteomes" id="UP000825381"/>
    </source>
</evidence>
<sequence>MTPKKGRFCASCQKQVHDLTNSSDREIARILNKEKLVCGHIKLEQLNRDLIIPKEKKSLWLAAGATIVSFIGIGTNDVWSQETIQTEVHETNGKTKIKNVEIVPEKDNIITGIVSDQVGMIPGATVINRTTHQETQTNIDGKFTIKAVKGDMIEISYVSFSTEQIVITEKTNYNISLGVILIGEVIIERTFFGRIFYWMGNIFR</sequence>
<reference evidence="1 2" key="1">
    <citation type="submission" date="2021-07" db="EMBL/GenBank/DDBJ databases">
        <title>Flavobacterium WSW3-B6 sp.nov, isolated from seaweed.</title>
        <authorList>
            <person name="Muhammad N."/>
            <person name="Ho H."/>
            <person name="Lee Y.-J."/>
            <person name="Nguyen T."/>
            <person name="Ho J."/>
            <person name="Kim S.-G."/>
        </authorList>
    </citation>
    <scope>NUCLEOTIDE SEQUENCE [LARGE SCALE GENOMIC DNA]</scope>
    <source>
        <strain evidence="1 2">WSW3-B6</strain>
    </source>
</reference>
<dbReference type="SUPFAM" id="SSF49464">
    <property type="entry name" value="Carboxypeptidase regulatory domain-like"/>
    <property type="match status" value="1"/>
</dbReference>
<evidence type="ECO:0000313" key="1">
    <source>
        <dbReference type="EMBL" id="QYJ67632.1"/>
    </source>
</evidence>